<keyword evidence="2" id="KW-1185">Reference proteome</keyword>
<dbReference type="RefSeq" id="WP_007094205.1">
    <property type="nucleotide sequence ID" value="NZ_CP142125.1"/>
</dbReference>
<dbReference type="EMBL" id="ABIB01000005">
    <property type="protein sequence ID" value="EDP96135.1"/>
    <property type="molecule type" value="Genomic_DNA"/>
</dbReference>
<protein>
    <submittedName>
        <fullName evidence="1">Uncharacterized protein</fullName>
    </submittedName>
</protein>
<dbReference type="STRING" id="391587.KAOT1_08198"/>
<dbReference type="OrthoDB" id="1446335at2"/>
<reference evidence="1 2" key="1">
    <citation type="journal article" date="2011" name="J. Bacteriol.">
        <title>Genome sequence of the algicidal bacterium Kordia algicida OT-1.</title>
        <authorList>
            <person name="Lee H.S."/>
            <person name="Kang S.G."/>
            <person name="Kwon K.K."/>
            <person name="Lee J.H."/>
            <person name="Kim S.J."/>
        </authorList>
    </citation>
    <scope>NUCLEOTIDE SEQUENCE [LARGE SCALE GENOMIC DNA]</scope>
    <source>
        <strain evidence="1 2">OT-1</strain>
    </source>
</reference>
<proteinExistence type="predicted"/>
<gene>
    <name evidence="1" type="ORF">KAOT1_08198</name>
</gene>
<evidence type="ECO:0000313" key="2">
    <source>
        <dbReference type="Proteomes" id="UP000002945"/>
    </source>
</evidence>
<dbReference type="AlphaFoldDB" id="A9DYI0"/>
<dbReference type="Proteomes" id="UP000002945">
    <property type="component" value="Unassembled WGS sequence"/>
</dbReference>
<sequence length="75" mass="9018">MESLNKIELETEELAGLPLFFKRIFYNQVTNIEDELALYKYNEATQSIEMRGYYPNRIICKKYEPKTTENEVFKK</sequence>
<name>A9DYI0_9FLAO</name>
<comment type="caution">
    <text evidence="1">The sequence shown here is derived from an EMBL/GenBank/DDBJ whole genome shotgun (WGS) entry which is preliminary data.</text>
</comment>
<organism evidence="1 2">
    <name type="scientific">Kordia algicida OT-1</name>
    <dbReference type="NCBI Taxonomy" id="391587"/>
    <lineage>
        <taxon>Bacteria</taxon>
        <taxon>Pseudomonadati</taxon>
        <taxon>Bacteroidota</taxon>
        <taxon>Flavobacteriia</taxon>
        <taxon>Flavobacteriales</taxon>
        <taxon>Flavobacteriaceae</taxon>
        <taxon>Kordia</taxon>
    </lineage>
</organism>
<dbReference type="HOGENOM" id="CLU_2666335_0_0_10"/>
<accession>A9DYI0</accession>
<evidence type="ECO:0000313" key="1">
    <source>
        <dbReference type="EMBL" id="EDP96135.1"/>
    </source>
</evidence>